<evidence type="ECO:0000259" key="1">
    <source>
        <dbReference type="Pfam" id="PF04480"/>
    </source>
</evidence>
<reference evidence="3" key="1">
    <citation type="journal article" date="2019" name="Int. J. Syst. Evol. Microbiol.">
        <title>The Global Catalogue of Microorganisms (GCM) 10K type strain sequencing project: providing services to taxonomists for standard genome sequencing and annotation.</title>
        <authorList>
            <consortium name="The Broad Institute Genomics Platform"/>
            <consortium name="The Broad Institute Genome Sequencing Center for Infectious Disease"/>
            <person name="Wu L."/>
            <person name="Ma J."/>
        </authorList>
    </citation>
    <scope>NUCLEOTIDE SEQUENCE [LARGE SCALE GENOMIC DNA]</scope>
    <source>
        <strain evidence="3">JCM 17705</strain>
    </source>
</reference>
<dbReference type="RefSeq" id="WP_345213323.1">
    <property type="nucleotide sequence ID" value="NZ_BAABFT010000016.1"/>
</dbReference>
<protein>
    <recommendedName>
        <fullName evidence="1">DUF559 domain-containing protein</fullName>
    </recommendedName>
</protein>
<dbReference type="EMBL" id="BAABFT010000016">
    <property type="protein sequence ID" value="GAA4335672.1"/>
    <property type="molecule type" value="Genomic_DNA"/>
</dbReference>
<evidence type="ECO:0000313" key="2">
    <source>
        <dbReference type="EMBL" id="GAA4335672.1"/>
    </source>
</evidence>
<accession>A0ABP8H7Z6</accession>
<proteinExistence type="predicted"/>
<dbReference type="InterPro" id="IPR007569">
    <property type="entry name" value="DUF559"/>
</dbReference>
<gene>
    <name evidence="2" type="ORF">GCM10023149_43780</name>
</gene>
<comment type="caution">
    <text evidence="2">The sequence shown here is derived from an EMBL/GenBank/DDBJ whole genome shotgun (WGS) entry which is preliminary data.</text>
</comment>
<name>A0ABP8H7Z6_9SPHI</name>
<dbReference type="Pfam" id="PF04480">
    <property type="entry name" value="DUF559"/>
    <property type="match status" value="1"/>
</dbReference>
<feature type="domain" description="DUF559" evidence="1">
    <location>
        <begin position="68"/>
        <end position="133"/>
    </location>
</feature>
<dbReference type="Proteomes" id="UP001500582">
    <property type="component" value="Unassembled WGS sequence"/>
</dbReference>
<dbReference type="Gene3D" id="3.40.960.10">
    <property type="entry name" value="VSR Endonuclease"/>
    <property type="match status" value="1"/>
</dbReference>
<keyword evidence="3" id="KW-1185">Reference proteome</keyword>
<organism evidence="2 3">
    <name type="scientific">Mucilaginibacter gynuensis</name>
    <dbReference type="NCBI Taxonomy" id="1302236"/>
    <lineage>
        <taxon>Bacteria</taxon>
        <taxon>Pseudomonadati</taxon>
        <taxon>Bacteroidota</taxon>
        <taxon>Sphingobacteriia</taxon>
        <taxon>Sphingobacteriales</taxon>
        <taxon>Sphingobacteriaceae</taxon>
        <taxon>Mucilaginibacter</taxon>
    </lineage>
</organism>
<sequence>MKCLECKCSIYQDVYNYSVYNFNVPLCRAHQNWIKNHVATDDAIQLYFLLKENGVPAELEKFDGYKSVDIVIEAAKVHIEVDGGHHNYDKRQALADLKRTFHSFRRGYITLRIPNSLIRSHAFETADYITDFLELNHKRQANKSFSLSNLFKRL</sequence>
<evidence type="ECO:0000313" key="3">
    <source>
        <dbReference type="Proteomes" id="UP001500582"/>
    </source>
</evidence>